<evidence type="ECO:0000256" key="1">
    <source>
        <dbReference type="SAM" id="SignalP"/>
    </source>
</evidence>
<name>A0ABP0ZBR5_9ROSI</name>
<organism evidence="2 3">
    <name type="scientific">Citrullus colocynthis</name>
    <name type="common">colocynth</name>
    <dbReference type="NCBI Taxonomy" id="252529"/>
    <lineage>
        <taxon>Eukaryota</taxon>
        <taxon>Viridiplantae</taxon>
        <taxon>Streptophyta</taxon>
        <taxon>Embryophyta</taxon>
        <taxon>Tracheophyta</taxon>
        <taxon>Spermatophyta</taxon>
        <taxon>Magnoliopsida</taxon>
        <taxon>eudicotyledons</taxon>
        <taxon>Gunneridae</taxon>
        <taxon>Pentapetalae</taxon>
        <taxon>rosids</taxon>
        <taxon>fabids</taxon>
        <taxon>Cucurbitales</taxon>
        <taxon>Cucurbitaceae</taxon>
        <taxon>Benincaseae</taxon>
        <taxon>Citrullus</taxon>
    </lineage>
</organism>
<feature type="chain" id="PRO_5046766649" description="Secreted protein" evidence="1">
    <location>
        <begin position="23"/>
        <end position="69"/>
    </location>
</feature>
<reference evidence="2 3" key="1">
    <citation type="submission" date="2024-03" db="EMBL/GenBank/DDBJ databases">
        <authorList>
            <person name="Gkanogiannis A."/>
            <person name="Becerra Lopez-Lavalle L."/>
        </authorList>
    </citation>
    <scope>NUCLEOTIDE SEQUENCE [LARGE SCALE GENOMIC DNA]</scope>
</reference>
<evidence type="ECO:0008006" key="4">
    <source>
        <dbReference type="Google" id="ProtNLM"/>
    </source>
</evidence>
<protein>
    <recommendedName>
        <fullName evidence="4">Secreted protein</fullName>
    </recommendedName>
</protein>
<evidence type="ECO:0000313" key="2">
    <source>
        <dbReference type="EMBL" id="CAK9330208.1"/>
    </source>
</evidence>
<proteinExistence type="predicted"/>
<keyword evidence="1" id="KW-0732">Signal</keyword>
<evidence type="ECO:0000313" key="3">
    <source>
        <dbReference type="Proteomes" id="UP001642487"/>
    </source>
</evidence>
<dbReference type="Proteomes" id="UP001642487">
    <property type="component" value="Chromosome 9"/>
</dbReference>
<keyword evidence="3" id="KW-1185">Reference proteome</keyword>
<accession>A0ABP0ZBR5</accession>
<dbReference type="EMBL" id="OZ021743">
    <property type="protein sequence ID" value="CAK9330208.1"/>
    <property type="molecule type" value="Genomic_DNA"/>
</dbReference>
<sequence>MLFVSASTRSFLLIFLPLPLLSFKLSSSSSSLSLNFFDRISLFVQSSVHAVPPFPWSYVSGLKALMCKT</sequence>
<feature type="signal peptide" evidence="1">
    <location>
        <begin position="1"/>
        <end position="22"/>
    </location>
</feature>
<gene>
    <name evidence="2" type="ORF">CITCOLO1_LOCUS22694</name>
</gene>